<organism evidence="2 3">
    <name type="scientific">Pelotomaculum propionicicum</name>
    <dbReference type="NCBI Taxonomy" id="258475"/>
    <lineage>
        <taxon>Bacteria</taxon>
        <taxon>Bacillati</taxon>
        <taxon>Bacillota</taxon>
        <taxon>Clostridia</taxon>
        <taxon>Eubacteriales</taxon>
        <taxon>Desulfotomaculaceae</taxon>
        <taxon>Pelotomaculum</taxon>
    </lineage>
</organism>
<dbReference type="OrthoDB" id="9805666at2"/>
<dbReference type="GO" id="GO:0003677">
    <property type="term" value="F:DNA binding"/>
    <property type="evidence" value="ECO:0007669"/>
    <property type="project" value="InterPro"/>
</dbReference>
<dbReference type="RefSeq" id="WP_134215543.1">
    <property type="nucleotide sequence ID" value="NZ_QFFZ01000061.1"/>
</dbReference>
<dbReference type="GO" id="GO:0003906">
    <property type="term" value="F:DNA-(apurinic or apyrimidinic site) endonuclease activity"/>
    <property type="evidence" value="ECO:0007669"/>
    <property type="project" value="TreeGrafter"/>
</dbReference>
<evidence type="ECO:0000313" key="2">
    <source>
        <dbReference type="EMBL" id="TEB09062.1"/>
    </source>
</evidence>
<accession>A0A4Y7RK54</accession>
<evidence type="ECO:0000259" key="1">
    <source>
        <dbReference type="Pfam" id="PF01261"/>
    </source>
</evidence>
<keyword evidence="2" id="KW-0255">Endonuclease</keyword>
<reference evidence="2 3" key="1">
    <citation type="journal article" date="2018" name="Environ. Microbiol.">
        <title>Novel energy conservation strategies and behaviour of Pelotomaculum schinkii driving syntrophic propionate catabolism.</title>
        <authorList>
            <person name="Hidalgo-Ahumada C.A.P."/>
            <person name="Nobu M.K."/>
            <person name="Narihiro T."/>
            <person name="Tamaki H."/>
            <person name="Liu W.T."/>
            <person name="Kamagata Y."/>
            <person name="Stams A.J.M."/>
            <person name="Imachi H."/>
            <person name="Sousa D.Z."/>
        </authorList>
    </citation>
    <scope>NUCLEOTIDE SEQUENCE [LARGE SCALE GENOMIC DNA]</scope>
    <source>
        <strain evidence="2 3">MGP</strain>
    </source>
</reference>
<keyword evidence="2" id="KW-0540">Nuclease</keyword>
<dbReference type="Proteomes" id="UP000297597">
    <property type="component" value="Unassembled WGS sequence"/>
</dbReference>
<dbReference type="GO" id="GO:0008081">
    <property type="term" value="F:phosphoric diester hydrolase activity"/>
    <property type="evidence" value="ECO:0007669"/>
    <property type="project" value="TreeGrafter"/>
</dbReference>
<evidence type="ECO:0000313" key="3">
    <source>
        <dbReference type="Proteomes" id="UP000297597"/>
    </source>
</evidence>
<keyword evidence="3" id="KW-1185">Reference proteome</keyword>
<name>A0A4Y7RK54_9FIRM</name>
<proteinExistence type="predicted"/>
<dbReference type="InterPro" id="IPR036237">
    <property type="entry name" value="Xyl_isomerase-like_sf"/>
</dbReference>
<protein>
    <submittedName>
        <fullName evidence="2">Putative endonuclease 4</fullName>
        <ecNumber evidence="2">3.1.21.2</ecNumber>
    </submittedName>
</protein>
<dbReference type="SUPFAM" id="SSF51658">
    <property type="entry name" value="Xylose isomerase-like"/>
    <property type="match status" value="1"/>
</dbReference>
<sequence length="286" mass="31063">MIHFGPAGASASFYAQGHKSSLEMPGWLEKMGLNAFEYQCSRGVNISDEMAIKLGRSAADKSIQLSVHAPYYINLSTQDPEMRLKTRGHLLKSLKAARLMGAKTVVFHPGAGKGENRRELFLSAKAFLKEILDEAREEGLAGVYLAPETGGKKNQLGSLGEVLELCELGSELAPAVDFGHLHAISGGGFTGKPAFAAVLDLVEQSLGREYLQNLHIHFSPVEFTGAGEKKHWTTLETRFGPDFTPLAELIIEKGLTPTVICESAGRQAEDAMIYRDIYLGIMGRGK</sequence>
<dbReference type="EC" id="3.1.21.2" evidence="2"/>
<keyword evidence="2" id="KW-0378">Hydrolase</keyword>
<dbReference type="InterPro" id="IPR001719">
    <property type="entry name" value="AP_endonuc_2"/>
</dbReference>
<dbReference type="PANTHER" id="PTHR21445">
    <property type="entry name" value="ENDONUCLEASE IV ENDODEOXYRIBONUCLEASE IV"/>
    <property type="match status" value="1"/>
</dbReference>
<dbReference type="GO" id="GO:0008270">
    <property type="term" value="F:zinc ion binding"/>
    <property type="evidence" value="ECO:0007669"/>
    <property type="project" value="InterPro"/>
</dbReference>
<dbReference type="PANTHER" id="PTHR21445:SF0">
    <property type="entry name" value="APURINIC-APYRIMIDINIC ENDONUCLEASE"/>
    <property type="match status" value="1"/>
</dbReference>
<dbReference type="GO" id="GO:0008833">
    <property type="term" value="F:deoxyribonuclease IV (phage-T4-induced) activity"/>
    <property type="evidence" value="ECO:0007669"/>
    <property type="project" value="UniProtKB-EC"/>
</dbReference>
<feature type="domain" description="Xylose isomerase-like TIM barrel" evidence="1">
    <location>
        <begin position="27"/>
        <end position="267"/>
    </location>
</feature>
<dbReference type="InterPro" id="IPR013022">
    <property type="entry name" value="Xyl_isomerase-like_TIM-brl"/>
</dbReference>
<dbReference type="Gene3D" id="3.20.20.150">
    <property type="entry name" value="Divalent-metal-dependent TIM barrel enzymes"/>
    <property type="match status" value="1"/>
</dbReference>
<dbReference type="AlphaFoldDB" id="A0A4Y7RK54"/>
<comment type="caution">
    <text evidence="2">The sequence shown here is derived from an EMBL/GenBank/DDBJ whole genome shotgun (WGS) entry which is preliminary data.</text>
</comment>
<dbReference type="EMBL" id="QFFZ01000061">
    <property type="protein sequence ID" value="TEB09062.1"/>
    <property type="molecule type" value="Genomic_DNA"/>
</dbReference>
<dbReference type="GO" id="GO:0006284">
    <property type="term" value="P:base-excision repair"/>
    <property type="evidence" value="ECO:0007669"/>
    <property type="project" value="TreeGrafter"/>
</dbReference>
<dbReference type="SMART" id="SM00518">
    <property type="entry name" value="AP2Ec"/>
    <property type="match status" value="1"/>
</dbReference>
<dbReference type="Pfam" id="PF01261">
    <property type="entry name" value="AP_endonuc_2"/>
    <property type="match status" value="1"/>
</dbReference>
<gene>
    <name evidence="2" type="primary">nfo</name>
    <name evidence="2" type="ORF">Pmgp_03414</name>
</gene>